<comment type="subunit">
    <text evidence="10">Forms homooligomers and/or heterooligomers.</text>
</comment>
<protein>
    <recommendedName>
        <fullName evidence="11">Bidirectional sugar transporter SWEET</fullName>
    </recommendedName>
</protein>
<reference evidence="13" key="2">
    <citation type="submission" date="2013-12" db="EMBL/GenBank/DDBJ databases">
        <authorList>
            <person name="Yu Y."/>
            <person name="Lee S."/>
            <person name="de Baynast K."/>
            <person name="Wissotski M."/>
            <person name="Liu L."/>
            <person name="Talag J."/>
            <person name="Goicoechea J."/>
            <person name="Angelova A."/>
            <person name="Jetty R."/>
            <person name="Kudrna D."/>
            <person name="Golser W."/>
            <person name="Rivera L."/>
            <person name="Zhang J."/>
            <person name="Wing R."/>
        </authorList>
    </citation>
    <scope>NUCLEOTIDE SEQUENCE</scope>
</reference>
<feature type="transmembrane region" description="Helical" evidence="11">
    <location>
        <begin position="104"/>
        <end position="126"/>
    </location>
</feature>
<dbReference type="GO" id="GO:0051119">
    <property type="term" value="F:sugar transmembrane transporter activity"/>
    <property type="evidence" value="ECO:0007669"/>
    <property type="project" value="InterPro"/>
</dbReference>
<name>A0A0D9WTQ5_9ORYZ</name>
<evidence type="ECO:0000256" key="4">
    <source>
        <dbReference type="ARBA" id="ARBA00022475"/>
    </source>
</evidence>
<dbReference type="eggNOG" id="KOG1623">
    <property type="taxonomic scope" value="Eukaryota"/>
</dbReference>
<keyword evidence="4" id="KW-1003">Cell membrane</keyword>
<evidence type="ECO:0000313" key="13">
    <source>
        <dbReference type="Proteomes" id="UP000032180"/>
    </source>
</evidence>
<organism evidence="12 13">
    <name type="scientific">Leersia perrieri</name>
    <dbReference type="NCBI Taxonomy" id="77586"/>
    <lineage>
        <taxon>Eukaryota</taxon>
        <taxon>Viridiplantae</taxon>
        <taxon>Streptophyta</taxon>
        <taxon>Embryophyta</taxon>
        <taxon>Tracheophyta</taxon>
        <taxon>Spermatophyta</taxon>
        <taxon>Magnoliopsida</taxon>
        <taxon>Liliopsida</taxon>
        <taxon>Poales</taxon>
        <taxon>Poaceae</taxon>
        <taxon>BOP clade</taxon>
        <taxon>Oryzoideae</taxon>
        <taxon>Oryzeae</taxon>
        <taxon>Oryzinae</taxon>
        <taxon>Leersia</taxon>
    </lineage>
</organism>
<dbReference type="AlphaFoldDB" id="A0A0D9WTQ5"/>
<dbReference type="STRING" id="77586.A0A0D9WTQ5"/>
<dbReference type="Gramene" id="LPERR06G21810.1">
    <property type="protein sequence ID" value="LPERR06G21810.1"/>
    <property type="gene ID" value="LPERR06G21810"/>
</dbReference>
<dbReference type="PANTHER" id="PTHR10791:SF130">
    <property type="entry name" value="BIDIRECTIONAL SUGAR TRANSPORTER SWEET6-RELATED"/>
    <property type="match status" value="1"/>
</dbReference>
<accession>A0A0D9WTQ5</accession>
<dbReference type="Proteomes" id="UP000032180">
    <property type="component" value="Chromosome 6"/>
</dbReference>
<evidence type="ECO:0000256" key="6">
    <source>
        <dbReference type="ARBA" id="ARBA00022692"/>
    </source>
</evidence>
<dbReference type="EnsemblPlants" id="LPERR06G21810.1">
    <property type="protein sequence ID" value="LPERR06G21810.1"/>
    <property type="gene ID" value="LPERR06G21810"/>
</dbReference>
<dbReference type="GO" id="GO:0005886">
    <property type="term" value="C:plasma membrane"/>
    <property type="evidence" value="ECO:0007669"/>
    <property type="project" value="UniProtKB-SubCell"/>
</dbReference>
<comment type="caution">
    <text evidence="11">Lacks conserved residue(s) required for the propagation of feature annotation.</text>
</comment>
<keyword evidence="9 11" id="KW-0472">Membrane</keyword>
<keyword evidence="6 11" id="KW-0812">Transmembrane</keyword>
<keyword evidence="3 11" id="KW-0813">Transport</keyword>
<feature type="transmembrane region" description="Helical" evidence="11">
    <location>
        <begin position="132"/>
        <end position="153"/>
    </location>
</feature>
<reference evidence="12 13" key="1">
    <citation type="submission" date="2012-08" db="EMBL/GenBank/DDBJ databases">
        <title>Oryza genome evolution.</title>
        <authorList>
            <person name="Wing R.A."/>
        </authorList>
    </citation>
    <scope>NUCLEOTIDE SEQUENCE</scope>
</reference>
<comment type="similarity">
    <text evidence="2 11">Belongs to the SWEET sugar transporter family.</text>
</comment>
<dbReference type="HOGENOM" id="CLU_048643_1_0_1"/>
<dbReference type="FunFam" id="1.20.1280.290:FF:000002">
    <property type="entry name" value="Bidirectional sugar transporter SWEET"/>
    <property type="match status" value="1"/>
</dbReference>
<dbReference type="Pfam" id="PF03083">
    <property type="entry name" value="MtN3_slv"/>
    <property type="match status" value="2"/>
</dbReference>
<evidence type="ECO:0000256" key="9">
    <source>
        <dbReference type="ARBA" id="ARBA00023136"/>
    </source>
</evidence>
<dbReference type="FunFam" id="1.20.1280.290:FF:000001">
    <property type="entry name" value="Bidirectional sugar transporter SWEET"/>
    <property type="match status" value="1"/>
</dbReference>
<keyword evidence="5 11" id="KW-0762">Sugar transport</keyword>
<comment type="subcellular location">
    <subcellularLocation>
        <location evidence="1">Cell membrane</location>
        <topology evidence="1">Multi-pass membrane protein</topology>
    </subcellularLocation>
</comment>
<evidence type="ECO:0000256" key="1">
    <source>
        <dbReference type="ARBA" id="ARBA00004651"/>
    </source>
</evidence>
<evidence type="ECO:0000256" key="8">
    <source>
        <dbReference type="ARBA" id="ARBA00022989"/>
    </source>
</evidence>
<keyword evidence="7" id="KW-0677">Repeat</keyword>
<evidence type="ECO:0000256" key="2">
    <source>
        <dbReference type="ARBA" id="ARBA00007809"/>
    </source>
</evidence>
<feature type="transmembrane region" description="Helical" evidence="11">
    <location>
        <begin position="69"/>
        <end position="92"/>
    </location>
</feature>
<dbReference type="PANTHER" id="PTHR10791">
    <property type="entry name" value="RAG1-ACTIVATING PROTEIN 1"/>
    <property type="match status" value="1"/>
</dbReference>
<proteinExistence type="inferred from homology"/>
<feature type="transmembrane region" description="Helical" evidence="11">
    <location>
        <begin position="165"/>
        <end position="187"/>
    </location>
</feature>
<keyword evidence="8 11" id="KW-1133">Transmembrane helix</keyword>
<feature type="transmembrane region" description="Helical" evidence="11">
    <location>
        <begin position="44"/>
        <end position="63"/>
    </location>
</feature>
<evidence type="ECO:0000256" key="10">
    <source>
        <dbReference type="ARBA" id="ARBA00038715"/>
    </source>
</evidence>
<dbReference type="Gene3D" id="1.20.1280.290">
    <property type="match status" value="2"/>
</dbReference>
<sequence length="260" mass="28254">MISPDTVRTAIGIVGNVVALVRYLSPAPTFYCIWKKRSVEQYSATPYVATLLSCMLWLLYGLPAVQPRGMALVIVISVVGIAIQLVYLALYLAFSAGAVRRRVVLLLAAEVTFIGVVALLILTLAHTHERRAMIVGILIVLIGTGMYAAPLTVMKMVIKTKSVEYMPLFLSLALLANGICWTAYALIRFDLYLTITSGLGMMFAIAQLILYAVYYKSTQQIVQARKVEQVSITQVVVDESSAKNNPSVAAAIANAANGNY</sequence>
<evidence type="ECO:0000256" key="7">
    <source>
        <dbReference type="ARBA" id="ARBA00022737"/>
    </source>
</evidence>
<evidence type="ECO:0000313" key="12">
    <source>
        <dbReference type="EnsemblPlants" id="LPERR06G21810.1"/>
    </source>
</evidence>
<feature type="transmembrane region" description="Helical" evidence="11">
    <location>
        <begin position="193"/>
        <end position="215"/>
    </location>
</feature>
<comment type="function">
    <text evidence="11">Mediates both low-affinity uptake and efflux of sugar across the membrane.</text>
</comment>
<evidence type="ECO:0000256" key="11">
    <source>
        <dbReference type="RuleBase" id="RU910715"/>
    </source>
</evidence>
<evidence type="ECO:0000256" key="5">
    <source>
        <dbReference type="ARBA" id="ARBA00022597"/>
    </source>
</evidence>
<evidence type="ECO:0000256" key="3">
    <source>
        <dbReference type="ARBA" id="ARBA00022448"/>
    </source>
</evidence>
<keyword evidence="13" id="KW-1185">Reference proteome</keyword>
<dbReference type="InterPro" id="IPR047664">
    <property type="entry name" value="SWEET"/>
</dbReference>
<dbReference type="InterPro" id="IPR004316">
    <property type="entry name" value="SWEET_rpt"/>
</dbReference>
<reference evidence="12" key="3">
    <citation type="submission" date="2015-04" db="UniProtKB">
        <authorList>
            <consortium name="EnsemblPlants"/>
        </authorList>
    </citation>
    <scope>IDENTIFICATION</scope>
</reference>